<dbReference type="InterPro" id="IPR006865">
    <property type="entry name" value="DUF629"/>
</dbReference>
<dbReference type="PANTHER" id="PTHR22975">
    <property type="entry name" value="UBIQUITIN SPECIFIC PROTEINASE"/>
    <property type="match status" value="1"/>
</dbReference>
<evidence type="ECO:0000259" key="4">
    <source>
        <dbReference type="Pfam" id="PF04780"/>
    </source>
</evidence>
<feature type="domain" description="DUF629" evidence="4">
    <location>
        <begin position="451"/>
        <end position="750"/>
    </location>
</feature>
<name>A0A5P1FFE1_ASPOF</name>
<protein>
    <recommendedName>
        <fullName evidence="4">DUF629 domain-containing protein</fullName>
    </recommendedName>
</protein>
<evidence type="ECO:0000256" key="3">
    <source>
        <dbReference type="SAM" id="MobiDB-lite"/>
    </source>
</evidence>
<dbReference type="Pfam" id="PF04780">
    <property type="entry name" value="DUF629"/>
    <property type="match status" value="2"/>
</dbReference>
<gene>
    <name evidence="5" type="ORF">A4U43_C03F15930</name>
</gene>
<dbReference type="PANTHER" id="PTHR22975:SF9">
    <property type="entry name" value="ECHINUS SPLICE FORM 3"/>
    <property type="match status" value="1"/>
</dbReference>
<feature type="compositionally biased region" description="Basic and acidic residues" evidence="3">
    <location>
        <begin position="838"/>
        <end position="847"/>
    </location>
</feature>
<feature type="region of interest" description="Disordered" evidence="3">
    <location>
        <begin position="82"/>
        <end position="110"/>
    </location>
</feature>
<keyword evidence="6" id="KW-1185">Reference proteome</keyword>
<evidence type="ECO:0000313" key="5">
    <source>
        <dbReference type="EMBL" id="ONK75351.1"/>
    </source>
</evidence>
<keyword evidence="2" id="KW-0378">Hydrolase</keyword>
<evidence type="ECO:0000313" key="6">
    <source>
        <dbReference type="Proteomes" id="UP000243459"/>
    </source>
</evidence>
<organism evidence="5 6">
    <name type="scientific">Asparagus officinalis</name>
    <name type="common">Garden asparagus</name>
    <dbReference type="NCBI Taxonomy" id="4686"/>
    <lineage>
        <taxon>Eukaryota</taxon>
        <taxon>Viridiplantae</taxon>
        <taxon>Streptophyta</taxon>
        <taxon>Embryophyta</taxon>
        <taxon>Tracheophyta</taxon>
        <taxon>Spermatophyta</taxon>
        <taxon>Magnoliopsida</taxon>
        <taxon>Liliopsida</taxon>
        <taxon>Asparagales</taxon>
        <taxon>Asparagaceae</taxon>
        <taxon>Asparagoideae</taxon>
        <taxon>Asparagus</taxon>
    </lineage>
</organism>
<proteinExistence type="predicted"/>
<dbReference type="GO" id="GO:0016787">
    <property type="term" value="F:hydrolase activity"/>
    <property type="evidence" value="ECO:0007669"/>
    <property type="project" value="UniProtKB-KW"/>
</dbReference>
<feature type="compositionally biased region" description="Basic residues" evidence="3">
    <location>
        <begin position="853"/>
        <end position="869"/>
    </location>
</feature>
<dbReference type="Gramene" id="ONK75351">
    <property type="protein sequence ID" value="ONK75351"/>
    <property type="gene ID" value="A4U43_C03F15930"/>
</dbReference>
<sequence>MAFYQQSLMFILRAHSVGPITDIMENCPASCSSSSLASRSADPPPDEVQSLNDQAQGDKPCPANSIASFPPDNVKDLAEKALPSSHQGEEPCPSHSSSSSLVSTSTNPHPPDEEVKILCRQAFQFLCQGDLIGAHDTLNNVRHQHESSSLFHYTRSLVLCNYFKTLTNDPEGWNRKIQEAIDSAHQATILSPNILEFSFHYVRLLVLHRKFEEAAKECERAFVIINHYDFLPQGYEDKTGLEISATEVNHYQKRFRFLLNMLKSPIASAHCKVMLAEKEQAYRIPSCLEYLWRDLIRVNVNDFKKWSEQNSRFLHIITEALEFYQEKHTWKFWVCPRCPGKRFEYFESKMQHVLKEHTDKLSEELKPFFPEKYDQDWVVKLVNNIVNAKITKNLDTSKPLKLNLEKTCDSYKLEFLSPFLKSYMQNVNSDWVDKIVSCTWEPIDVQVMTGDSNRLPLSNHPERKELLKRIRDYFRILILHNYLLKTHLDRILSNAMRELQAHSSAELLLSHGVNNQSVDCIRALDSLQLQKVLEFLQSLTQDHKLEPYAEPHDPSRDVVFNIPECDVRIRAFFYDSSPHIDLDLKILSSSEDTSSPDNGTKCFPDVNSMLFWLYEHNLMQIINGWSHQRNKGQMEADRILKKLEKEIEDLTRICTVKGELLTYLVHIEHLKGVCEKELMERENSVEVSMTKWKEELTERAETGNDFMIRVISFILTEAEAFRASQDGDDAINNDENHPKTSSLDNIFIKAVFRKLEESYDKKICIVDGKIMKNLATARQLQFNLEQACVNDFLVVLLPLLKIYIQEVVMRKAAEQTTSEPGASGAAHFMKLLHTAESSPDKGEEKQIQEISKGIKKRNKPKKPKGRKFR</sequence>
<dbReference type="EMBL" id="CM007383">
    <property type="protein sequence ID" value="ONK75351.1"/>
    <property type="molecule type" value="Genomic_DNA"/>
</dbReference>
<feature type="domain" description="DUF629" evidence="4">
    <location>
        <begin position="293"/>
        <end position="383"/>
    </location>
</feature>
<keyword evidence="1" id="KW-0833">Ubl conjugation pathway</keyword>
<dbReference type="AlphaFoldDB" id="A0A5P1FFE1"/>
<evidence type="ECO:0000256" key="1">
    <source>
        <dbReference type="ARBA" id="ARBA00022786"/>
    </source>
</evidence>
<accession>A0A5P1FFE1</accession>
<feature type="region of interest" description="Disordered" evidence="3">
    <location>
        <begin position="833"/>
        <end position="869"/>
    </location>
</feature>
<evidence type="ECO:0000256" key="2">
    <source>
        <dbReference type="ARBA" id="ARBA00022801"/>
    </source>
</evidence>
<feature type="compositionally biased region" description="Low complexity" evidence="3">
    <location>
        <begin position="94"/>
        <end position="105"/>
    </location>
</feature>
<dbReference type="Proteomes" id="UP000243459">
    <property type="component" value="Chromosome 3"/>
</dbReference>
<feature type="region of interest" description="Disordered" evidence="3">
    <location>
        <begin position="34"/>
        <end position="69"/>
    </location>
</feature>
<reference evidence="6" key="1">
    <citation type="journal article" date="2017" name="Nat. Commun.">
        <title>The asparagus genome sheds light on the origin and evolution of a young Y chromosome.</title>
        <authorList>
            <person name="Harkess A."/>
            <person name="Zhou J."/>
            <person name="Xu C."/>
            <person name="Bowers J.E."/>
            <person name="Van der Hulst R."/>
            <person name="Ayyampalayam S."/>
            <person name="Mercati F."/>
            <person name="Riccardi P."/>
            <person name="McKain M.R."/>
            <person name="Kakrana A."/>
            <person name="Tang H."/>
            <person name="Ray J."/>
            <person name="Groenendijk J."/>
            <person name="Arikit S."/>
            <person name="Mathioni S.M."/>
            <person name="Nakano M."/>
            <person name="Shan H."/>
            <person name="Telgmann-Rauber A."/>
            <person name="Kanno A."/>
            <person name="Yue Z."/>
            <person name="Chen H."/>
            <person name="Li W."/>
            <person name="Chen Y."/>
            <person name="Xu X."/>
            <person name="Zhang Y."/>
            <person name="Luo S."/>
            <person name="Chen H."/>
            <person name="Gao J."/>
            <person name="Mao Z."/>
            <person name="Pires J.C."/>
            <person name="Luo M."/>
            <person name="Kudrna D."/>
            <person name="Wing R.A."/>
            <person name="Meyers B.C."/>
            <person name="Yi K."/>
            <person name="Kong H."/>
            <person name="Lavrijsen P."/>
            <person name="Sunseri F."/>
            <person name="Falavigna A."/>
            <person name="Ye Y."/>
            <person name="Leebens-Mack J.H."/>
            <person name="Chen G."/>
        </authorList>
    </citation>
    <scope>NUCLEOTIDE SEQUENCE [LARGE SCALE GENOMIC DNA]</scope>
    <source>
        <strain evidence="6">cv. DH0086</strain>
    </source>
</reference>
<dbReference type="InterPro" id="IPR052398">
    <property type="entry name" value="Ubiquitin_hydrolase_53/54"/>
</dbReference>